<dbReference type="InterPro" id="IPR036890">
    <property type="entry name" value="HATPase_C_sf"/>
</dbReference>
<dbReference type="PANTHER" id="PTHR24421:SF10">
    <property type="entry name" value="NITRATE_NITRITE SENSOR PROTEIN NARQ"/>
    <property type="match status" value="1"/>
</dbReference>
<feature type="transmembrane region" description="Helical" evidence="7">
    <location>
        <begin position="185"/>
        <end position="206"/>
    </location>
</feature>
<evidence type="ECO:0000259" key="9">
    <source>
        <dbReference type="SMART" id="SM00387"/>
    </source>
</evidence>
<dbReference type="SMART" id="SM00387">
    <property type="entry name" value="HATPase_c"/>
    <property type="match status" value="1"/>
</dbReference>
<evidence type="ECO:0000256" key="7">
    <source>
        <dbReference type="SAM" id="Phobius"/>
    </source>
</evidence>
<protein>
    <recommendedName>
        <fullName evidence="2">histidine kinase</fullName>
        <ecNumber evidence="2">2.7.13.3</ecNumber>
    </recommendedName>
</protein>
<feature type="transmembrane region" description="Helical" evidence="7">
    <location>
        <begin position="213"/>
        <end position="233"/>
    </location>
</feature>
<keyword evidence="7" id="KW-0472">Membrane</keyword>
<dbReference type="Proteomes" id="UP001156627">
    <property type="component" value="Unassembled WGS sequence"/>
</dbReference>
<sequence>MALLAALAAFLSLAVSGIQRSGECLHLTQASWQDVETPGFSAPPASLDSRSLPDAWHATALPLTMHASTPTDAHRITWIRLLVAGQSATESLALYSVRLKTDGPIALYINGKLVYRAQQHGQQWNSLFTPLWVPLEPGVADVPVREILIRLEHTSQYPVAVSSLWLGPADALRGRYQTRQWLQQGLPAMLNAAFLAVGIFALFVWFKRRHDSGYLLFFNLAVIAFAAHLHYYVDLPIARDWFGWLVVNSLCWLLTIGHFFLRLLHGRPLRWLSVGMVAAPILIGVATLPVSWGLPNTQAVLGVIYALELLMAMTVGLVGGVCTWRSSPEGRLVVVAVAICVVLGMSDWMLHNNVVGPEGWFLGAYTNGITFIFFGLLMYRRYVNAIEEVERVNASLAERLRLREAELEQSHQALREIEQRQLLSDERQRLMQDMHDGLGSTLISAIRSVEQGRMRDAEVSQLLKDCMDDLKLAIDSMEPVEADLLLLLATLRFRLEPRMEGANVALAWDVKELPALDWLNPSSALNILRIVQESIANILRHTRATVIRVATAIEGAGVQVIIEDNGQGFDVAAALWRSSGRGLQNQQRRAQAIDGKVAWVSGEVGTRFTLWLPLQRGNLMLT</sequence>
<feature type="transmembrane region" description="Helical" evidence="7">
    <location>
        <begin position="362"/>
        <end position="379"/>
    </location>
</feature>
<evidence type="ECO:0000313" key="10">
    <source>
        <dbReference type="EMBL" id="GLQ90838.1"/>
    </source>
</evidence>
<evidence type="ECO:0000256" key="1">
    <source>
        <dbReference type="ARBA" id="ARBA00000085"/>
    </source>
</evidence>
<evidence type="ECO:0000256" key="5">
    <source>
        <dbReference type="ARBA" id="ARBA00023012"/>
    </source>
</evidence>
<evidence type="ECO:0000256" key="8">
    <source>
        <dbReference type="SAM" id="SignalP"/>
    </source>
</evidence>
<dbReference type="GO" id="GO:0016301">
    <property type="term" value="F:kinase activity"/>
    <property type="evidence" value="ECO:0007669"/>
    <property type="project" value="UniProtKB-KW"/>
</dbReference>
<reference evidence="11" key="1">
    <citation type="journal article" date="2019" name="Int. J. Syst. Evol. Microbiol.">
        <title>The Global Catalogue of Microorganisms (GCM) 10K type strain sequencing project: providing services to taxonomists for standard genome sequencing and annotation.</title>
        <authorList>
            <consortium name="The Broad Institute Genomics Platform"/>
            <consortium name="The Broad Institute Genome Sequencing Center for Infectious Disease"/>
            <person name="Wu L."/>
            <person name="Ma J."/>
        </authorList>
    </citation>
    <scope>NUCLEOTIDE SEQUENCE [LARGE SCALE GENOMIC DNA]</scope>
    <source>
        <strain evidence="11">NBRC 111981</strain>
    </source>
</reference>
<keyword evidence="3" id="KW-0808">Transferase</keyword>
<evidence type="ECO:0000313" key="11">
    <source>
        <dbReference type="Proteomes" id="UP001156627"/>
    </source>
</evidence>
<feature type="transmembrane region" description="Helical" evidence="7">
    <location>
        <begin position="271"/>
        <end position="292"/>
    </location>
</feature>
<dbReference type="Pfam" id="PF02518">
    <property type="entry name" value="HATPase_c"/>
    <property type="match status" value="1"/>
</dbReference>
<feature type="transmembrane region" description="Helical" evidence="7">
    <location>
        <begin position="298"/>
        <end position="320"/>
    </location>
</feature>
<dbReference type="EMBL" id="BSOA01000052">
    <property type="protein sequence ID" value="GLQ90838.1"/>
    <property type="molecule type" value="Genomic_DNA"/>
</dbReference>
<feature type="transmembrane region" description="Helical" evidence="7">
    <location>
        <begin position="332"/>
        <end position="350"/>
    </location>
</feature>
<accession>A0ABQ5XJZ2</accession>
<dbReference type="InterPro" id="IPR050482">
    <property type="entry name" value="Sensor_HK_TwoCompSys"/>
</dbReference>
<evidence type="ECO:0000256" key="2">
    <source>
        <dbReference type="ARBA" id="ARBA00012438"/>
    </source>
</evidence>
<organism evidence="10 11">
    <name type="scientific">Dyella flagellata</name>
    <dbReference type="NCBI Taxonomy" id="1867833"/>
    <lineage>
        <taxon>Bacteria</taxon>
        <taxon>Pseudomonadati</taxon>
        <taxon>Pseudomonadota</taxon>
        <taxon>Gammaproteobacteria</taxon>
        <taxon>Lysobacterales</taxon>
        <taxon>Rhodanobacteraceae</taxon>
        <taxon>Dyella</taxon>
    </lineage>
</organism>
<keyword evidence="4 10" id="KW-0418">Kinase</keyword>
<keyword evidence="5" id="KW-0902">Two-component regulatory system</keyword>
<keyword evidence="7" id="KW-1133">Transmembrane helix</keyword>
<evidence type="ECO:0000256" key="3">
    <source>
        <dbReference type="ARBA" id="ARBA00022679"/>
    </source>
</evidence>
<comment type="catalytic activity">
    <reaction evidence="1">
        <text>ATP + protein L-histidine = ADP + protein N-phospho-L-histidine.</text>
        <dbReference type="EC" id="2.7.13.3"/>
    </reaction>
</comment>
<name>A0ABQ5XJZ2_9GAMM</name>
<keyword evidence="8" id="KW-0732">Signal</keyword>
<gene>
    <name evidence="10" type="ORF">GCM10007898_44140</name>
</gene>
<dbReference type="Gene3D" id="3.30.565.10">
    <property type="entry name" value="Histidine kinase-like ATPase, C-terminal domain"/>
    <property type="match status" value="1"/>
</dbReference>
<dbReference type="InterPro" id="IPR003594">
    <property type="entry name" value="HATPase_dom"/>
</dbReference>
<proteinExistence type="predicted"/>
<feature type="transmembrane region" description="Helical" evidence="7">
    <location>
        <begin position="245"/>
        <end position="264"/>
    </location>
</feature>
<keyword evidence="11" id="KW-1185">Reference proteome</keyword>
<feature type="chain" id="PRO_5047008373" description="histidine kinase" evidence="8">
    <location>
        <begin position="22"/>
        <end position="622"/>
    </location>
</feature>
<feature type="signal peptide" evidence="8">
    <location>
        <begin position="1"/>
        <end position="21"/>
    </location>
</feature>
<dbReference type="EC" id="2.7.13.3" evidence="2"/>
<keyword evidence="6" id="KW-0175">Coiled coil</keyword>
<dbReference type="CDD" id="cd16917">
    <property type="entry name" value="HATPase_UhpB-NarQ-NarX-like"/>
    <property type="match status" value="1"/>
</dbReference>
<feature type="domain" description="Histidine kinase/HSP90-like ATPase" evidence="9">
    <location>
        <begin position="522"/>
        <end position="616"/>
    </location>
</feature>
<comment type="caution">
    <text evidence="10">The sequence shown here is derived from an EMBL/GenBank/DDBJ whole genome shotgun (WGS) entry which is preliminary data.</text>
</comment>
<feature type="coiled-coil region" evidence="6">
    <location>
        <begin position="379"/>
        <end position="420"/>
    </location>
</feature>
<dbReference type="PANTHER" id="PTHR24421">
    <property type="entry name" value="NITRATE/NITRITE SENSOR PROTEIN NARX-RELATED"/>
    <property type="match status" value="1"/>
</dbReference>
<keyword evidence="7" id="KW-0812">Transmembrane</keyword>
<evidence type="ECO:0000256" key="6">
    <source>
        <dbReference type="SAM" id="Coils"/>
    </source>
</evidence>
<dbReference type="SUPFAM" id="SSF55874">
    <property type="entry name" value="ATPase domain of HSP90 chaperone/DNA topoisomerase II/histidine kinase"/>
    <property type="match status" value="1"/>
</dbReference>
<evidence type="ECO:0000256" key="4">
    <source>
        <dbReference type="ARBA" id="ARBA00022777"/>
    </source>
</evidence>